<name>A0A9P4USK1_9PEZI</name>
<dbReference type="PANTHER" id="PTHR23077:SF27">
    <property type="entry name" value="ATPASE FAMILY GENE 2 PROTEIN HOMOLOG A"/>
    <property type="match status" value="1"/>
</dbReference>
<dbReference type="OrthoDB" id="27435at2759"/>
<dbReference type="PANTHER" id="PTHR23077">
    <property type="entry name" value="AAA-FAMILY ATPASE"/>
    <property type="match status" value="1"/>
</dbReference>
<organism evidence="5 6">
    <name type="scientific">Polychaeton citri CBS 116435</name>
    <dbReference type="NCBI Taxonomy" id="1314669"/>
    <lineage>
        <taxon>Eukaryota</taxon>
        <taxon>Fungi</taxon>
        <taxon>Dikarya</taxon>
        <taxon>Ascomycota</taxon>
        <taxon>Pezizomycotina</taxon>
        <taxon>Dothideomycetes</taxon>
        <taxon>Dothideomycetidae</taxon>
        <taxon>Capnodiales</taxon>
        <taxon>Capnodiaceae</taxon>
        <taxon>Polychaeton</taxon>
    </lineage>
</organism>
<dbReference type="Pfam" id="PF17862">
    <property type="entry name" value="AAA_lid_3"/>
    <property type="match status" value="1"/>
</dbReference>
<dbReference type="InterPro" id="IPR050168">
    <property type="entry name" value="AAA_ATPase_domain"/>
</dbReference>
<dbReference type="SUPFAM" id="SSF52540">
    <property type="entry name" value="P-loop containing nucleoside triphosphate hydrolases"/>
    <property type="match status" value="2"/>
</dbReference>
<dbReference type="AlphaFoldDB" id="A0A9P4USK1"/>
<dbReference type="Gene3D" id="2.40.40.20">
    <property type="match status" value="1"/>
</dbReference>
<proteinExistence type="predicted"/>
<dbReference type="InterPro" id="IPR003959">
    <property type="entry name" value="ATPase_AAA_core"/>
</dbReference>
<evidence type="ECO:0000259" key="4">
    <source>
        <dbReference type="SMART" id="SM00382"/>
    </source>
</evidence>
<accession>A0A9P4USK1</accession>
<evidence type="ECO:0000313" key="5">
    <source>
        <dbReference type="EMBL" id="KAF2723165.1"/>
    </source>
</evidence>
<dbReference type="InterPro" id="IPR041569">
    <property type="entry name" value="AAA_lid_3"/>
</dbReference>
<dbReference type="GO" id="GO:0016887">
    <property type="term" value="F:ATP hydrolysis activity"/>
    <property type="evidence" value="ECO:0007669"/>
    <property type="project" value="InterPro"/>
</dbReference>
<protein>
    <submittedName>
        <fullName evidence="5">AAA-domain-containing protein</fullName>
    </submittedName>
</protein>
<feature type="domain" description="AAA+ ATPase" evidence="4">
    <location>
        <begin position="520"/>
        <end position="655"/>
    </location>
</feature>
<dbReference type="Proteomes" id="UP000799441">
    <property type="component" value="Unassembled WGS sequence"/>
</dbReference>
<dbReference type="EMBL" id="MU003778">
    <property type="protein sequence ID" value="KAF2723165.1"/>
    <property type="molecule type" value="Genomic_DNA"/>
</dbReference>
<keyword evidence="6" id="KW-1185">Reference proteome</keyword>
<dbReference type="GO" id="GO:0005524">
    <property type="term" value="F:ATP binding"/>
    <property type="evidence" value="ECO:0007669"/>
    <property type="project" value="UniProtKB-KW"/>
</dbReference>
<dbReference type="InterPro" id="IPR027417">
    <property type="entry name" value="P-loop_NTPase"/>
</dbReference>
<feature type="domain" description="AAA+ ATPase" evidence="4">
    <location>
        <begin position="243"/>
        <end position="370"/>
    </location>
</feature>
<evidence type="ECO:0000256" key="2">
    <source>
        <dbReference type="ARBA" id="ARBA00022741"/>
    </source>
</evidence>
<evidence type="ECO:0000256" key="1">
    <source>
        <dbReference type="ARBA" id="ARBA00022737"/>
    </source>
</evidence>
<evidence type="ECO:0000313" key="6">
    <source>
        <dbReference type="Proteomes" id="UP000799441"/>
    </source>
</evidence>
<sequence>MQTCVVRDLKSAAATPLSDAFRAHLSPDVLDNLHLRIGDICDIATEDGKCTGVAIAWRAADKLGSPKNPPVKLSEILREAYGFKLGAPVIVKKSSAKITTADKIVLTEVTGVDNEVSQSLEDGCWISRSRTTLVACNCEAFAANMSFDVPAKLKGQGPKKRFMITSVEPRPPATYPGLYNCTDCSEIVFQDEATAPLTPLSDSTLSFQPHLESTRIGGLVEQVKYLNNRLAALVSDVRTSNRPQQHILLHGPSGTGKTLLLRELSRLPFRKVLKPSHSILRANTGKSEATIRDLFKDAAEHQPSLILIDNIDTITSPEDIFPEDVYDECFHLIEQKRVLVVAATRDHLRVHGALLQPGMLTKTLFLPVPDVQQRAEILRLALVDYDSMDEDIVAKVAAQTHGFTGRDLLLLVIAAMDNAETRIQEEQRAWSDGFCQEHASPSVGEAAQKVTGTQATIKMVDIEVALRTVRPSALREVIFEPPDVSWEDIGGSSEMKRRFDKIIGWPLHYPDLMTTFRMKAKNGVLLYGPPGCSKTMTAQAVATTYGLNFIAVKGAELVSSYVGESERAIRDVFTKAKAAQPCVIFFDEIDSIASERASDGQKGLNLVTTLLTEMDGFETLKGVYVLAATNKPHALDKALMRPGRFDQRVYVKPPTQAARRDILQIQLGSLPVHDEALDLDGTSHKTNGYSGADMVQLCAAAKELAFERAISDGKVGISMRDLESAFEETKSSITDGMLLAYEKFASGDTIV</sequence>
<dbReference type="GO" id="GO:0005737">
    <property type="term" value="C:cytoplasm"/>
    <property type="evidence" value="ECO:0007669"/>
    <property type="project" value="TreeGrafter"/>
</dbReference>
<dbReference type="InterPro" id="IPR003593">
    <property type="entry name" value="AAA+_ATPase"/>
</dbReference>
<evidence type="ECO:0000256" key="3">
    <source>
        <dbReference type="ARBA" id="ARBA00022840"/>
    </source>
</evidence>
<keyword evidence="3" id="KW-0067">ATP-binding</keyword>
<keyword evidence="2" id="KW-0547">Nucleotide-binding</keyword>
<dbReference type="Pfam" id="PF00004">
    <property type="entry name" value="AAA"/>
    <property type="match status" value="2"/>
</dbReference>
<dbReference type="Gene3D" id="3.40.50.300">
    <property type="entry name" value="P-loop containing nucleotide triphosphate hydrolases"/>
    <property type="match status" value="2"/>
</dbReference>
<keyword evidence="1" id="KW-0677">Repeat</keyword>
<dbReference type="InterPro" id="IPR003960">
    <property type="entry name" value="ATPase_AAA_CS"/>
</dbReference>
<gene>
    <name evidence="5" type="ORF">K431DRAFT_311250</name>
</gene>
<comment type="caution">
    <text evidence="5">The sequence shown here is derived from an EMBL/GenBank/DDBJ whole genome shotgun (WGS) entry which is preliminary data.</text>
</comment>
<dbReference type="SMART" id="SM00382">
    <property type="entry name" value="AAA"/>
    <property type="match status" value="2"/>
</dbReference>
<dbReference type="FunFam" id="3.40.50.300:FF:000018">
    <property type="entry name" value="Cell division control 48"/>
    <property type="match status" value="1"/>
</dbReference>
<dbReference type="PROSITE" id="PS00674">
    <property type="entry name" value="AAA"/>
    <property type="match status" value="1"/>
</dbReference>
<dbReference type="Gene3D" id="1.10.8.60">
    <property type="match status" value="2"/>
</dbReference>
<reference evidence="5" key="1">
    <citation type="journal article" date="2020" name="Stud. Mycol.">
        <title>101 Dothideomycetes genomes: a test case for predicting lifestyles and emergence of pathogens.</title>
        <authorList>
            <person name="Haridas S."/>
            <person name="Albert R."/>
            <person name="Binder M."/>
            <person name="Bloem J."/>
            <person name="Labutti K."/>
            <person name="Salamov A."/>
            <person name="Andreopoulos B."/>
            <person name="Baker S."/>
            <person name="Barry K."/>
            <person name="Bills G."/>
            <person name="Bluhm B."/>
            <person name="Cannon C."/>
            <person name="Castanera R."/>
            <person name="Culley D."/>
            <person name="Daum C."/>
            <person name="Ezra D."/>
            <person name="Gonzalez J."/>
            <person name="Henrissat B."/>
            <person name="Kuo A."/>
            <person name="Liang C."/>
            <person name="Lipzen A."/>
            <person name="Lutzoni F."/>
            <person name="Magnuson J."/>
            <person name="Mondo S."/>
            <person name="Nolan M."/>
            <person name="Ohm R."/>
            <person name="Pangilinan J."/>
            <person name="Park H.-J."/>
            <person name="Ramirez L."/>
            <person name="Alfaro M."/>
            <person name="Sun H."/>
            <person name="Tritt A."/>
            <person name="Yoshinaga Y."/>
            <person name="Zwiers L.-H."/>
            <person name="Turgeon B."/>
            <person name="Goodwin S."/>
            <person name="Spatafora J."/>
            <person name="Crous P."/>
            <person name="Grigoriev I."/>
        </authorList>
    </citation>
    <scope>NUCLEOTIDE SEQUENCE</scope>
    <source>
        <strain evidence="5">CBS 116435</strain>
    </source>
</reference>